<dbReference type="PANTHER" id="PTHR43347">
    <property type="entry name" value="ACYL-COA SYNTHETASE"/>
    <property type="match status" value="1"/>
</dbReference>
<dbReference type="AlphaFoldDB" id="A0A5N6MII1"/>
<accession>A0A5N6MII1</accession>
<dbReference type="InterPro" id="IPR045851">
    <property type="entry name" value="AMP-bd_C_sf"/>
</dbReference>
<evidence type="ECO:0000313" key="7">
    <source>
        <dbReference type="Proteomes" id="UP000326852"/>
    </source>
</evidence>
<name>A0A5N6MII1_9MICC</name>
<proteinExistence type="inferred from homology"/>
<dbReference type="Pfam" id="PF00501">
    <property type="entry name" value="AMP-binding"/>
    <property type="match status" value="1"/>
</dbReference>
<reference evidence="6 7" key="1">
    <citation type="submission" date="2019-08" db="EMBL/GenBank/DDBJ databases">
        <title>Arthrobacter sp. nov., isolated from plateau pika and Tibetan wild ass.</title>
        <authorList>
            <person name="Ge Y."/>
        </authorList>
    </citation>
    <scope>NUCLEOTIDE SEQUENCE [LARGE SCALE GENOMIC DNA]</scope>
    <source>
        <strain evidence="6 7">785</strain>
    </source>
</reference>
<feature type="region of interest" description="Disordered" evidence="2">
    <location>
        <begin position="633"/>
        <end position="656"/>
    </location>
</feature>
<protein>
    <submittedName>
        <fullName evidence="6">AMP-binding protein</fullName>
    </submittedName>
</protein>
<feature type="domain" description="Acetyl-coenzyme A synthetase N-terminal" evidence="5">
    <location>
        <begin position="9"/>
        <end position="63"/>
    </location>
</feature>
<dbReference type="PROSITE" id="PS00455">
    <property type="entry name" value="AMP_BINDING"/>
    <property type="match status" value="1"/>
</dbReference>
<keyword evidence="7" id="KW-1185">Reference proteome</keyword>
<evidence type="ECO:0000259" key="4">
    <source>
        <dbReference type="Pfam" id="PF13193"/>
    </source>
</evidence>
<gene>
    <name evidence="6" type="ORF">GD627_10865</name>
</gene>
<feature type="domain" description="AMP-binding enzyme C-terminal" evidence="4">
    <location>
        <begin position="522"/>
        <end position="600"/>
    </location>
</feature>
<feature type="domain" description="AMP-dependent synthetase/ligase" evidence="3">
    <location>
        <begin position="67"/>
        <end position="455"/>
    </location>
</feature>
<dbReference type="Pfam" id="PF16177">
    <property type="entry name" value="ACAS_N"/>
    <property type="match status" value="1"/>
</dbReference>
<dbReference type="PANTHER" id="PTHR43347:SF3">
    <property type="entry name" value="ACYL-COA SYNTHETASE SHORT-CHAIN FAMILY MEMBER 3, MITOCHONDRIAL"/>
    <property type="match status" value="1"/>
</dbReference>
<dbReference type="InterPro" id="IPR000873">
    <property type="entry name" value="AMP-dep_synth/lig_dom"/>
</dbReference>
<dbReference type="InterPro" id="IPR032387">
    <property type="entry name" value="ACAS_N"/>
</dbReference>
<dbReference type="InterPro" id="IPR042099">
    <property type="entry name" value="ANL_N_sf"/>
</dbReference>
<evidence type="ECO:0000256" key="2">
    <source>
        <dbReference type="SAM" id="MobiDB-lite"/>
    </source>
</evidence>
<evidence type="ECO:0000313" key="6">
    <source>
        <dbReference type="EMBL" id="KAD3633306.1"/>
    </source>
</evidence>
<dbReference type="Gene3D" id="3.40.50.12780">
    <property type="entry name" value="N-terminal domain of ligase-like"/>
    <property type="match status" value="1"/>
</dbReference>
<feature type="compositionally biased region" description="Low complexity" evidence="2">
    <location>
        <begin position="637"/>
        <end position="656"/>
    </location>
</feature>
<comment type="similarity">
    <text evidence="1">Belongs to the ATP-dependent AMP-binding enzyme family.</text>
</comment>
<dbReference type="SUPFAM" id="SSF56801">
    <property type="entry name" value="Acetyl-CoA synthetase-like"/>
    <property type="match status" value="1"/>
</dbReference>
<dbReference type="Proteomes" id="UP000326852">
    <property type="component" value="Unassembled WGS sequence"/>
</dbReference>
<dbReference type="GO" id="GO:0050218">
    <property type="term" value="F:propionate-CoA ligase activity"/>
    <property type="evidence" value="ECO:0007669"/>
    <property type="project" value="TreeGrafter"/>
</dbReference>
<evidence type="ECO:0000259" key="5">
    <source>
        <dbReference type="Pfam" id="PF16177"/>
    </source>
</evidence>
<organism evidence="6 7">
    <name type="scientific">Arthrobacter yangruifuii</name>
    <dbReference type="NCBI Taxonomy" id="2606616"/>
    <lineage>
        <taxon>Bacteria</taxon>
        <taxon>Bacillati</taxon>
        <taxon>Actinomycetota</taxon>
        <taxon>Actinomycetes</taxon>
        <taxon>Micrococcales</taxon>
        <taxon>Micrococcaceae</taxon>
        <taxon>Arthrobacter</taxon>
    </lineage>
</organism>
<evidence type="ECO:0000256" key="1">
    <source>
        <dbReference type="ARBA" id="ARBA00006432"/>
    </source>
</evidence>
<dbReference type="Pfam" id="PF13193">
    <property type="entry name" value="AMP-binding_C"/>
    <property type="match status" value="1"/>
</dbReference>
<dbReference type="InterPro" id="IPR025110">
    <property type="entry name" value="AMP-bd_C"/>
</dbReference>
<evidence type="ECO:0000259" key="3">
    <source>
        <dbReference type="Pfam" id="PF00501"/>
    </source>
</evidence>
<dbReference type="EMBL" id="VTFX01000004">
    <property type="protein sequence ID" value="KAD3633306.1"/>
    <property type="molecule type" value="Genomic_DNA"/>
</dbReference>
<dbReference type="InterPro" id="IPR020845">
    <property type="entry name" value="AMP-binding_CS"/>
</dbReference>
<sequence>MDAQSTGAYGRAYARSSTDPEGFWLAAAALVDWDKPPARALEDAGAPLYSWYPGAELNTSFNALDRHVAAGRGDTAALVYDSAMLGTVRTYTYAELLAEVERFAGVLRGLGVGPGDRVIIYLPMIPEAVIAMLATARLGAVHSVVFGGFAPRELAARIDDAGPAVIVTASGGLEPRRTVEYLPAVAEALKTATHRVNAVVVAERAGFAGTREEYDGTGGAAWYAWDALAAVAEPAGPVPVAATDPLYILYTSGTTGSPKGVVRDNGSHAVAMAWSMENIYGVGPGQVMWTASDVGWVVGHSYIVYGPLIAGATSVLYEGKPVGTPDAGAFWRVAAQHGVNVLFTAPTALRAIRKADPGAAEPGNYDLSRLRHLFAAGERLDPATLQWAQAALGVPVIDHWWQTETGWAICANPVGLEQLPVKAGSPTVPVPGFAVRVLGPDGKQVPAGTEGNIALELPLPPGTLRTLWGSDERYRAAYLEVFDGYYATGDSGYLDEDGYLFVMGRTDDVINVSGHRLSTGAMEQAVGSHPAVAEAAVIGIADPVKGQRPSGYVVLKTGIEIDPEVLRAELVEQVRSQIGPVADFKDVFVVDALPKTRSGKVLRKTMRQIADGVPHTVPSTIEDPDVLEALTAVLRPSSAQSRSTQSRSAQSRPGES</sequence>
<dbReference type="RefSeq" id="WP_152272480.1">
    <property type="nucleotide sequence ID" value="NZ_VTFX01000004.1"/>
</dbReference>
<comment type="caution">
    <text evidence="6">The sequence shown here is derived from an EMBL/GenBank/DDBJ whole genome shotgun (WGS) entry which is preliminary data.</text>
</comment>
<dbReference type="Gene3D" id="3.30.300.30">
    <property type="match status" value="1"/>
</dbReference>